<keyword evidence="1" id="KW-0732">Signal</keyword>
<proteinExistence type="predicted"/>
<sequence>MNKRLPLLAVAALLGLAPLAHAHSVWIEDNAARQLVVRFGQVGESYETSPGYLDELYLSSAWTADADGKLDPLKIEKKSDHYLLHGATPAQAVLGETSFYVMQHGKSPAIWPILYVRWQPAEAEIPSEPALTLDLLPTGRPGEVRVYFRGKPLPGAVVSVASEENADHSTPKLTADAEGIVRYTPKGPGLVVLTSNHREALPGYTRGKTYELVSHTGAISWRQE</sequence>
<evidence type="ECO:0000313" key="2">
    <source>
        <dbReference type="EMBL" id="KXU35639.1"/>
    </source>
</evidence>
<keyword evidence="3" id="KW-1185">Reference proteome</keyword>
<gene>
    <name evidence="2" type="ORF">AXK11_05840</name>
</gene>
<dbReference type="Proteomes" id="UP000070058">
    <property type="component" value="Unassembled WGS sequence"/>
</dbReference>
<dbReference type="InterPro" id="IPR019613">
    <property type="entry name" value="DUF4198"/>
</dbReference>
<organism evidence="2 3">
    <name type="scientific">Cephaloticoccus primus</name>
    <dbReference type="NCBI Taxonomy" id="1548207"/>
    <lineage>
        <taxon>Bacteria</taxon>
        <taxon>Pseudomonadati</taxon>
        <taxon>Verrucomicrobiota</taxon>
        <taxon>Opitutia</taxon>
        <taxon>Opitutales</taxon>
        <taxon>Opitutaceae</taxon>
        <taxon>Cephaloticoccus</taxon>
    </lineage>
</organism>
<dbReference type="Pfam" id="PF10670">
    <property type="entry name" value="DUF4198"/>
    <property type="match status" value="1"/>
</dbReference>
<evidence type="ECO:0000313" key="3">
    <source>
        <dbReference type="Proteomes" id="UP000070058"/>
    </source>
</evidence>
<dbReference type="STRING" id="1548207.AXK11_05840"/>
<reference evidence="3" key="1">
    <citation type="submission" date="2016-02" db="EMBL/GenBank/DDBJ databases">
        <authorList>
            <person name="Sanders J.G."/>
            <person name="Lin J.Y."/>
            <person name="Wertz J.T."/>
            <person name="Russell J.A."/>
            <person name="Moreau C.S."/>
            <person name="Powell S."/>
        </authorList>
    </citation>
    <scope>NUCLEOTIDE SEQUENCE [LARGE SCALE GENOMIC DNA]</scope>
    <source>
        <strain evidence="3">CAG34</strain>
    </source>
</reference>
<feature type="chain" id="PRO_5007489450" evidence="1">
    <location>
        <begin position="23"/>
        <end position="224"/>
    </location>
</feature>
<comment type="caution">
    <text evidence="2">The sequence shown here is derived from an EMBL/GenBank/DDBJ whole genome shotgun (WGS) entry which is preliminary data.</text>
</comment>
<feature type="signal peptide" evidence="1">
    <location>
        <begin position="1"/>
        <end position="22"/>
    </location>
</feature>
<protein>
    <submittedName>
        <fullName evidence="2">Uncharacterized protein</fullName>
    </submittedName>
</protein>
<dbReference type="EMBL" id="LSZQ01000044">
    <property type="protein sequence ID" value="KXU35639.1"/>
    <property type="molecule type" value="Genomic_DNA"/>
</dbReference>
<evidence type="ECO:0000256" key="1">
    <source>
        <dbReference type="SAM" id="SignalP"/>
    </source>
</evidence>
<dbReference type="RefSeq" id="WP_068630187.1">
    <property type="nucleotide sequence ID" value="NZ_LSZQ01000044.1"/>
</dbReference>
<dbReference type="OrthoDB" id="8911471at2"/>
<accession>A0A139SMA5</accession>
<name>A0A139SMA5_9BACT</name>
<dbReference type="AlphaFoldDB" id="A0A139SMA5"/>